<dbReference type="PANTHER" id="PTHR42784">
    <property type="entry name" value="PYRANOSE 2-OXIDASE"/>
    <property type="match status" value="1"/>
</dbReference>
<dbReference type="RefSeq" id="WP_171607960.1">
    <property type="nucleotide sequence ID" value="NZ_WHPF01000007.1"/>
</dbReference>
<dbReference type="AlphaFoldDB" id="A0A8J8FJ56"/>
<dbReference type="EMBL" id="WHPF01000007">
    <property type="protein sequence ID" value="NNV56019.1"/>
    <property type="molecule type" value="Genomic_DNA"/>
</dbReference>
<evidence type="ECO:0000259" key="6">
    <source>
        <dbReference type="Pfam" id="PF00732"/>
    </source>
</evidence>
<keyword evidence="5" id="KW-0560">Oxidoreductase</keyword>
<keyword evidence="9" id="KW-1185">Reference proteome</keyword>
<comment type="caution">
    <text evidence="8">The sequence shown here is derived from an EMBL/GenBank/DDBJ whole genome shotgun (WGS) entry which is preliminary data.</text>
</comment>
<organism evidence="8 9">
    <name type="scientific">Limnovirga soli</name>
    <dbReference type="NCBI Taxonomy" id="2656915"/>
    <lineage>
        <taxon>Bacteria</taxon>
        <taxon>Pseudomonadati</taxon>
        <taxon>Bacteroidota</taxon>
        <taxon>Chitinophagia</taxon>
        <taxon>Chitinophagales</taxon>
        <taxon>Chitinophagaceae</taxon>
        <taxon>Limnovirga</taxon>
    </lineage>
</organism>
<dbReference type="InterPro" id="IPR000172">
    <property type="entry name" value="GMC_OxRdtase_N"/>
</dbReference>
<evidence type="ECO:0000256" key="4">
    <source>
        <dbReference type="ARBA" id="ARBA00022827"/>
    </source>
</evidence>
<keyword evidence="4" id="KW-0274">FAD</keyword>
<evidence type="ECO:0000313" key="8">
    <source>
        <dbReference type="EMBL" id="NNV56019.1"/>
    </source>
</evidence>
<evidence type="ECO:0000256" key="5">
    <source>
        <dbReference type="ARBA" id="ARBA00023002"/>
    </source>
</evidence>
<dbReference type="SUPFAM" id="SSF54373">
    <property type="entry name" value="FAD-linked reductases, C-terminal domain"/>
    <property type="match status" value="1"/>
</dbReference>
<dbReference type="Pfam" id="PF00732">
    <property type="entry name" value="GMC_oxred_N"/>
    <property type="match status" value="1"/>
</dbReference>
<dbReference type="PANTHER" id="PTHR42784:SF1">
    <property type="entry name" value="PYRANOSE 2-OXIDASE"/>
    <property type="match status" value="1"/>
</dbReference>
<comment type="cofactor">
    <cofactor evidence="1">
        <name>FAD</name>
        <dbReference type="ChEBI" id="CHEBI:57692"/>
    </cofactor>
</comment>
<dbReference type="InterPro" id="IPR007867">
    <property type="entry name" value="GMC_OxRtase_C"/>
</dbReference>
<dbReference type="InterPro" id="IPR036188">
    <property type="entry name" value="FAD/NAD-bd_sf"/>
</dbReference>
<feature type="domain" description="Glucose-methanol-choline oxidoreductase N-terminal" evidence="6">
    <location>
        <begin position="111"/>
        <end position="344"/>
    </location>
</feature>
<dbReference type="Pfam" id="PF05199">
    <property type="entry name" value="GMC_oxred_C"/>
    <property type="match status" value="1"/>
</dbReference>
<dbReference type="SUPFAM" id="SSF51905">
    <property type="entry name" value="FAD/NAD(P)-binding domain"/>
    <property type="match status" value="1"/>
</dbReference>
<dbReference type="GO" id="GO:0016614">
    <property type="term" value="F:oxidoreductase activity, acting on CH-OH group of donors"/>
    <property type="evidence" value="ECO:0007669"/>
    <property type="project" value="InterPro"/>
</dbReference>
<feature type="domain" description="Glucose-methanol-choline oxidoreductase C-terminal" evidence="7">
    <location>
        <begin position="436"/>
        <end position="555"/>
    </location>
</feature>
<evidence type="ECO:0000256" key="1">
    <source>
        <dbReference type="ARBA" id="ARBA00001974"/>
    </source>
</evidence>
<sequence>MAGDTLNINNKAIAQNTFDAIVVGSGISGGWAAKELCEKGLKTLVLERGRYVEHIKDYTDTTKAPWELTHHGEKTVTDINNSPIQSKCYAYNEVSKHFFVNDLEHAYNQVKPFDWIRGDHVGGRSLMWGRQCYRWSDVDFSANAKDGHGVDWPIRYKDIAPWYDYVEPFVGISGSLENLPQLPDGKFLPPMEMNCLEKQVAERIKKNFSDGRTMIIGRTANHTVKVGDRGPCQYRNKCHEGCPFGGYFSSNSATLPAAARTGNMTLRPFSVVQEIIYDKETKKAKGVRIIDSETMQTIEYFAKIVFLNASTLGTAHILLNSVSDVFPEGLGNTSGQVGRNLMDHHYGVGAYGDTDDFADSYFFGRRANGIYIPRFRNINDATMQKDYVRGFGYQGGASRSRIEEIHEGGIGGDYKDSLTEPGKWTFGIGSWGEHLPYYDNKVTLNKDKKDKWGLPTLDIDCEFKENEKAMRKDMMNSAAEMLEKAGLKNIGTYDSAPAPGFCIHEMGTARMGKDPKTSVLDGNNQMHDVKNVFITDGACMASSACQNPSITYMALTARAANHAVDELKKGNL</sequence>
<proteinExistence type="inferred from homology"/>
<evidence type="ECO:0000256" key="2">
    <source>
        <dbReference type="ARBA" id="ARBA00010790"/>
    </source>
</evidence>
<gene>
    <name evidence="8" type="ORF">GD597_11155</name>
</gene>
<keyword evidence="3" id="KW-0285">Flavoprotein</keyword>
<protein>
    <submittedName>
        <fullName evidence="8">GMC family oxidoreductase</fullName>
    </submittedName>
</protein>
<reference evidence="8" key="1">
    <citation type="submission" date="2019-10" db="EMBL/GenBank/DDBJ databases">
        <title>Draft genome sequence of Panacibacter sp. KCS-6.</title>
        <authorList>
            <person name="Yim K.J."/>
        </authorList>
    </citation>
    <scope>NUCLEOTIDE SEQUENCE</scope>
    <source>
        <strain evidence="8">KCS-6</strain>
    </source>
</reference>
<name>A0A8J8FJ56_9BACT</name>
<dbReference type="GO" id="GO:0050660">
    <property type="term" value="F:flavin adenine dinucleotide binding"/>
    <property type="evidence" value="ECO:0007669"/>
    <property type="project" value="InterPro"/>
</dbReference>
<dbReference type="InterPro" id="IPR051473">
    <property type="entry name" value="P2Ox-like"/>
</dbReference>
<evidence type="ECO:0000259" key="7">
    <source>
        <dbReference type="Pfam" id="PF05199"/>
    </source>
</evidence>
<dbReference type="Gene3D" id="3.50.50.60">
    <property type="entry name" value="FAD/NAD(P)-binding domain"/>
    <property type="match status" value="2"/>
</dbReference>
<evidence type="ECO:0000313" key="9">
    <source>
        <dbReference type="Proteomes" id="UP000598971"/>
    </source>
</evidence>
<comment type="similarity">
    <text evidence="2">Belongs to the GMC oxidoreductase family.</text>
</comment>
<dbReference type="Proteomes" id="UP000598971">
    <property type="component" value="Unassembled WGS sequence"/>
</dbReference>
<accession>A0A8J8FJ56</accession>
<evidence type="ECO:0000256" key="3">
    <source>
        <dbReference type="ARBA" id="ARBA00022630"/>
    </source>
</evidence>